<feature type="domain" description="Fibronectin type-III" evidence="1">
    <location>
        <begin position="1"/>
        <end position="91"/>
    </location>
</feature>
<sequence>VEVIDSTRVRVTFREPEPQNCAITTKYKVEWSMDEWASVGGSLEIHDLRRMSVFVDGLSQGKRHHFRVCAGNLKDYGPPVLTSPPAAIPSSWRDADCQKPRLDGQVSELDDLFNQVCNSRPQHAAEIKAIEPGQETPLNLRKAQ</sequence>
<dbReference type="InterPro" id="IPR039269">
    <property type="entry name" value="ANKFN1"/>
</dbReference>
<feature type="non-terminal residue" evidence="2">
    <location>
        <position position="1"/>
    </location>
</feature>
<dbReference type="SUPFAM" id="SSF49265">
    <property type="entry name" value="Fibronectin type III"/>
    <property type="match status" value="1"/>
</dbReference>
<dbReference type="InterPro" id="IPR036116">
    <property type="entry name" value="FN3_sf"/>
</dbReference>
<dbReference type="Proteomes" id="UP001445076">
    <property type="component" value="Unassembled WGS sequence"/>
</dbReference>
<dbReference type="CDD" id="cd00063">
    <property type="entry name" value="FN3"/>
    <property type="match status" value="1"/>
</dbReference>
<dbReference type="InterPro" id="IPR013783">
    <property type="entry name" value="Ig-like_fold"/>
</dbReference>
<name>A0AAW0VXG7_CHEQU</name>
<dbReference type="GO" id="GO:0000132">
    <property type="term" value="P:establishment of mitotic spindle orientation"/>
    <property type="evidence" value="ECO:0007669"/>
    <property type="project" value="TreeGrafter"/>
</dbReference>
<protein>
    <recommendedName>
        <fullName evidence="1">Fibronectin type-III domain-containing protein</fullName>
    </recommendedName>
</protein>
<feature type="non-terminal residue" evidence="2">
    <location>
        <position position="144"/>
    </location>
</feature>
<dbReference type="PANTHER" id="PTHR21437:SF1">
    <property type="entry name" value="WIDE AWAKE"/>
    <property type="match status" value="1"/>
</dbReference>
<dbReference type="PROSITE" id="PS50853">
    <property type="entry name" value="FN3"/>
    <property type="match status" value="1"/>
</dbReference>
<dbReference type="GO" id="GO:0005819">
    <property type="term" value="C:spindle"/>
    <property type="evidence" value="ECO:0007669"/>
    <property type="project" value="TreeGrafter"/>
</dbReference>
<dbReference type="AlphaFoldDB" id="A0AAW0VXG7"/>
<gene>
    <name evidence="2" type="ORF">OTU49_012674</name>
</gene>
<evidence type="ECO:0000313" key="3">
    <source>
        <dbReference type="Proteomes" id="UP001445076"/>
    </source>
</evidence>
<dbReference type="GO" id="GO:0061172">
    <property type="term" value="P:regulation of establishment of bipolar cell polarity"/>
    <property type="evidence" value="ECO:0007669"/>
    <property type="project" value="TreeGrafter"/>
</dbReference>
<comment type="caution">
    <text evidence="2">The sequence shown here is derived from an EMBL/GenBank/DDBJ whole genome shotgun (WGS) entry which is preliminary data.</text>
</comment>
<dbReference type="PANTHER" id="PTHR21437">
    <property type="entry name" value="WIDE AWAKE"/>
    <property type="match status" value="1"/>
</dbReference>
<accession>A0AAW0VXG7</accession>
<dbReference type="InterPro" id="IPR003961">
    <property type="entry name" value="FN3_dom"/>
</dbReference>
<reference evidence="2 3" key="1">
    <citation type="journal article" date="2024" name="BMC Genomics">
        <title>Genome assembly of redclaw crayfish (Cherax quadricarinatus) provides insights into its immune adaptation and hypoxia tolerance.</title>
        <authorList>
            <person name="Liu Z."/>
            <person name="Zheng J."/>
            <person name="Li H."/>
            <person name="Fang K."/>
            <person name="Wang S."/>
            <person name="He J."/>
            <person name="Zhou D."/>
            <person name="Weng S."/>
            <person name="Chi M."/>
            <person name="Gu Z."/>
            <person name="He J."/>
            <person name="Li F."/>
            <person name="Wang M."/>
        </authorList>
    </citation>
    <scope>NUCLEOTIDE SEQUENCE [LARGE SCALE GENOMIC DNA]</scope>
    <source>
        <strain evidence="2">ZL_2023a</strain>
    </source>
</reference>
<evidence type="ECO:0000313" key="2">
    <source>
        <dbReference type="EMBL" id="KAK8721637.1"/>
    </source>
</evidence>
<keyword evidence="3" id="KW-1185">Reference proteome</keyword>
<dbReference type="Gene3D" id="2.60.40.10">
    <property type="entry name" value="Immunoglobulins"/>
    <property type="match status" value="1"/>
</dbReference>
<organism evidence="2 3">
    <name type="scientific">Cherax quadricarinatus</name>
    <name type="common">Australian red claw crayfish</name>
    <dbReference type="NCBI Taxonomy" id="27406"/>
    <lineage>
        <taxon>Eukaryota</taxon>
        <taxon>Metazoa</taxon>
        <taxon>Ecdysozoa</taxon>
        <taxon>Arthropoda</taxon>
        <taxon>Crustacea</taxon>
        <taxon>Multicrustacea</taxon>
        <taxon>Malacostraca</taxon>
        <taxon>Eumalacostraca</taxon>
        <taxon>Eucarida</taxon>
        <taxon>Decapoda</taxon>
        <taxon>Pleocyemata</taxon>
        <taxon>Astacidea</taxon>
        <taxon>Parastacoidea</taxon>
        <taxon>Parastacidae</taxon>
        <taxon>Cherax</taxon>
    </lineage>
</organism>
<evidence type="ECO:0000259" key="1">
    <source>
        <dbReference type="PROSITE" id="PS50853"/>
    </source>
</evidence>
<proteinExistence type="predicted"/>
<dbReference type="EMBL" id="JARKIK010000099">
    <property type="protein sequence ID" value="KAK8721637.1"/>
    <property type="molecule type" value="Genomic_DNA"/>
</dbReference>